<dbReference type="OrthoDB" id="163406at2"/>
<proteinExistence type="predicted"/>
<dbReference type="Proteomes" id="UP000287352">
    <property type="component" value="Unassembled WGS sequence"/>
</dbReference>
<sequence length="104" mass="11889">MPESYQKSRYSQEAIHHFVEAQHTIETTPLVAQHIKVDELFQSSEKPKDPIDIVYRFQKETPARAALAFQQVDGESDVAEMFSLVYVDPGLAQAWKEQTAHISE</sequence>
<organism evidence="1 2">
    <name type="scientific">Tengunoibacter tsumagoiensis</name>
    <dbReference type="NCBI Taxonomy" id="2014871"/>
    <lineage>
        <taxon>Bacteria</taxon>
        <taxon>Bacillati</taxon>
        <taxon>Chloroflexota</taxon>
        <taxon>Ktedonobacteria</taxon>
        <taxon>Ktedonobacterales</taxon>
        <taxon>Dictyobacteraceae</taxon>
        <taxon>Tengunoibacter</taxon>
    </lineage>
</organism>
<evidence type="ECO:0000313" key="1">
    <source>
        <dbReference type="EMBL" id="GCE15926.1"/>
    </source>
</evidence>
<keyword evidence="2" id="KW-1185">Reference proteome</keyword>
<dbReference type="AlphaFoldDB" id="A0A402AA65"/>
<accession>A0A402AA65</accession>
<reference evidence="2" key="1">
    <citation type="submission" date="2018-12" db="EMBL/GenBank/DDBJ databases">
        <title>Tengunoibacter tsumagoiensis gen. nov., sp. nov., Dictyobacter kobayashii sp. nov., D. alpinus sp. nov., and D. joshuensis sp. nov. and description of Dictyobacteraceae fam. nov. within the order Ktedonobacterales isolated from Tengu-no-mugimeshi.</title>
        <authorList>
            <person name="Wang C.M."/>
            <person name="Zheng Y."/>
            <person name="Sakai Y."/>
            <person name="Toyoda A."/>
            <person name="Minakuchi Y."/>
            <person name="Abe K."/>
            <person name="Yokota A."/>
            <person name="Yabe S."/>
        </authorList>
    </citation>
    <scope>NUCLEOTIDE SEQUENCE [LARGE SCALE GENOMIC DNA]</scope>
    <source>
        <strain evidence="2">Uno3</strain>
    </source>
</reference>
<gene>
    <name evidence="1" type="ORF">KTT_57850</name>
</gene>
<protein>
    <submittedName>
        <fullName evidence="1">Uncharacterized protein</fullName>
    </submittedName>
</protein>
<comment type="caution">
    <text evidence="1">The sequence shown here is derived from an EMBL/GenBank/DDBJ whole genome shotgun (WGS) entry which is preliminary data.</text>
</comment>
<dbReference type="EMBL" id="BIFR01000002">
    <property type="protein sequence ID" value="GCE15926.1"/>
    <property type="molecule type" value="Genomic_DNA"/>
</dbReference>
<dbReference type="RefSeq" id="WP_126583327.1">
    <property type="nucleotide sequence ID" value="NZ_BIFR01000002.1"/>
</dbReference>
<evidence type="ECO:0000313" key="2">
    <source>
        <dbReference type="Proteomes" id="UP000287352"/>
    </source>
</evidence>
<name>A0A402AA65_9CHLR</name>